<gene>
    <name evidence="1" type="ORF">FM038_012210</name>
</gene>
<organism evidence="1 2">
    <name type="scientific">Shewanella eurypsychrophilus</name>
    <dbReference type="NCBI Taxonomy" id="2593656"/>
    <lineage>
        <taxon>Bacteria</taxon>
        <taxon>Pseudomonadati</taxon>
        <taxon>Pseudomonadota</taxon>
        <taxon>Gammaproteobacteria</taxon>
        <taxon>Alteromonadales</taxon>
        <taxon>Shewanellaceae</taxon>
        <taxon>Shewanella</taxon>
    </lineage>
</organism>
<dbReference type="EMBL" id="CP045503">
    <property type="protein sequence ID" value="QPG58119.1"/>
    <property type="molecule type" value="Genomic_DNA"/>
</dbReference>
<evidence type="ECO:0000313" key="1">
    <source>
        <dbReference type="EMBL" id="QPG58119.1"/>
    </source>
</evidence>
<protein>
    <submittedName>
        <fullName evidence="1">Uncharacterized protein</fullName>
    </submittedName>
</protein>
<keyword evidence="2" id="KW-1185">Reference proteome</keyword>
<sequence length="167" mass="19411">MSNKQAWNYHGDSPKAGRKLLLLEISELTISLPLIFRLIHPAEIDVRKEWFATQVVAADEKQNSQYISLVDCLQVVTTNRKKGTAVEQSLIELNNKLNNYFSDFGWRMVRKELSQIKKRQKKSHIELSKDLIGKLKDYMQRNSLDSFDQAIDNLLSEAEMQKDIEQE</sequence>
<accession>A0ABX6V6D3</accession>
<evidence type="ECO:0000313" key="2">
    <source>
        <dbReference type="Proteomes" id="UP000316416"/>
    </source>
</evidence>
<reference evidence="1" key="1">
    <citation type="submission" date="2021-07" db="EMBL/GenBank/DDBJ databases">
        <title>Shewanella sp. YLB-07 whole genome sequence.</title>
        <authorList>
            <person name="Yu L."/>
        </authorList>
    </citation>
    <scope>NUCLEOTIDE SEQUENCE</scope>
    <source>
        <strain evidence="1">YLB-08</strain>
    </source>
</reference>
<dbReference type="RefSeq" id="WP_142874952.1">
    <property type="nucleotide sequence ID" value="NZ_CP045503.2"/>
</dbReference>
<proteinExistence type="predicted"/>
<dbReference type="Proteomes" id="UP000316416">
    <property type="component" value="Chromosome"/>
</dbReference>
<name>A0ABX6V6D3_9GAMM</name>